<gene>
    <name evidence="4" type="ORF">J2Z79_003630</name>
</gene>
<dbReference type="Gene3D" id="1.25.40.10">
    <property type="entry name" value="Tetratricopeptide repeat domain"/>
    <property type="match status" value="1"/>
</dbReference>
<keyword evidence="3" id="KW-0472">Membrane</keyword>
<keyword evidence="1" id="KW-0802">TPR repeat</keyword>
<feature type="region of interest" description="Disordered" evidence="2">
    <location>
        <begin position="23"/>
        <end position="70"/>
    </location>
</feature>
<name>A0ABS4JXB6_9FIRM</name>
<keyword evidence="3" id="KW-0812">Transmembrane</keyword>
<feature type="compositionally biased region" description="Polar residues" evidence="2">
    <location>
        <begin position="35"/>
        <end position="46"/>
    </location>
</feature>
<dbReference type="InterPro" id="IPR011990">
    <property type="entry name" value="TPR-like_helical_dom_sf"/>
</dbReference>
<feature type="repeat" description="TPR" evidence="1">
    <location>
        <begin position="169"/>
        <end position="202"/>
    </location>
</feature>
<keyword evidence="3" id="KW-1133">Transmembrane helix</keyword>
<dbReference type="EMBL" id="JAGGLG010000054">
    <property type="protein sequence ID" value="MBP2020174.1"/>
    <property type="molecule type" value="Genomic_DNA"/>
</dbReference>
<evidence type="ECO:0000256" key="1">
    <source>
        <dbReference type="PROSITE-ProRule" id="PRU00339"/>
    </source>
</evidence>
<feature type="repeat" description="TPR" evidence="1">
    <location>
        <begin position="135"/>
        <end position="168"/>
    </location>
</feature>
<dbReference type="RefSeq" id="WP_209468271.1">
    <property type="nucleotide sequence ID" value="NZ_JAGGLG010000054.1"/>
</dbReference>
<sequence>MATCPSCGSAFSGEYCDICGAPAGDEPRTARAKPTQATPAQASFAQATPPRAKPSSRSGARAQPAFAPEARRPGRTTAIALLGAALFGAGFLSGLFVGQATQAPASGLQPNLGVSQATIDAMTPLAQANYFMETGVAMLNQGQRSAAVSEFRKAITAFKAVLEAEPDNLYAGTYLGLTYYYAGDDEQARQALEAVLERDPNYLWAIFNLAWIHDVEKRTADALALYQRYLDVVDQERQNPLKYAEQSELIDKQIGAAQQAVARLTGGGNGN</sequence>
<comment type="caution">
    <text evidence="4">The sequence shown here is derived from an EMBL/GenBank/DDBJ whole genome shotgun (WGS) entry which is preliminary data.</text>
</comment>
<dbReference type="SMART" id="SM00028">
    <property type="entry name" value="TPR"/>
    <property type="match status" value="3"/>
</dbReference>
<evidence type="ECO:0000313" key="5">
    <source>
        <dbReference type="Proteomes" id="UP001519289"/>
    </source>
</evidence>
<evidence type="ECO:0000256" key="2">
    <source>
        <dbReference type="SAM" id="MobiDB-lite"/>
    </source>
</evidence>
<reference evidence="4 5" key="1">
    <citation type="submission" date="2021-03" db="EMBL/GenBank/DDBJ databases">
        <title>Genomic Encyclopedia of Type Strains, Phase IV (KMG-IV): sequencing the most valuable type-strain genomes for metagenomic binning, comparative biology and taxonomic classification.</title>
        <authorList>
            <person name="Goeker M."/>
        </authorList>
    </citation>
    <scope>NUCLEOTIDE SEQUENCE [LARGE SCALE GENOMIC DNA]</scope>
    <source>
        <strain evidence="4 5">DSM 27138</strain>
    </source>
</reference>
<dbReference type="Pfam" id="PF14559">
    <property type="entry name" value="TPR_19"/>
    <property type="match status" value="1"/>
</dbReference>
<evidence type="ECO:0000313" key="4">
    <source>
        <dbReference type="EMBL" id="MBP2020174.1"/>
    </source>
</evidence>
<keyword evidence="5" id="KW-1185">Reference proteome</keyword>
<dbReference type="SUPFAM" id="SSF48452">
    <property type="entry name" value="TPR-like"/>
    <property type="match status" value="1"/>
</dbReference>
<proteinExistence type="predicted"/>
<accession>A0ABS4JXB6</accession>
<feature type="transmembrane region" description="Helical" evidence="3">
    <location>
        <begin position="78"/>
        <end position="98"/>
    </location>
</feature>
<dbReference type="InterPro" id="IPR019734">
    <property type="entry name" value="TPR_rpt"/>
</dbReference>
<protein>
    <submittedName>
        <fullName evidence="4">Tetratricopeptide (TPR) repeat protein</fullName>
    </submittedName>
</protein>
<evidence type="ECO:0000256" key="3">
    <source>
        <dbReference type="SAM" id="Phobius"/>
    </source>
</evidence>
<dbReference type="Proteomes" id="UP001519289">
    <property type="component" value="Unassembled WGS sequence"/>
</dbReference>
<dbReference type="PROSITE" id="PS50005">
    <property type="entry name" value="TPR"/>
    <property type="match status" value="2"/>
</dbReference>
<organism evidence="4 5">
    <name type="scientific">Symbiobacterium terraclitae</name>
    <dbReference type="NCBI Taxonomy" id="557451"/>
    <lineage>
        <taxon>Bacteria</taxon>
        <taxon>Bacillati</taxon>
        <taxon>Bacillota</taxon>
        <taxon>Clostridia</taxon>
        <taxon>Eubacteriales</taxon>
        <taxon>Symbiobacteriaceae</taxon>
        <taxon>Symbiobacterium</taxon>
    </lineage>
</organism>